<dbReference type="NCBIfam" id="TIGR01068">
    <property type="entry name" value="thioredoxin"/>
    <property type="match status" value="1"/>
</dbReference>
<feature type="disulfide bond" description="Redox-active" evidence="10">
    <location>
        <begin position="29"/>
        <end position="32"/>
    </location>
</feature>
<organism evidence="12 13">
    <name type="scientific">Levilactobacillus bambusae</name>
    <dbReference type="NCBI Taxonomy" id="2024736"/>
    <lineage>
        <taxon>Bacteria</taxon>
        <taxon>Bacillati</taxon>
        <taxon>Bacillota</taxon>
        <taxon>Bacilli</taxon>
        <taxon>Lactobacillales</taxon>
        <taxon>Lactobacillaceae</taxon>
        <taxon>Levilactobacillus</taxon>
    </lineage>
</organism>
<sequence>MLEQLTTETFHEFGHDQPVAVIDFWADWCGPCKMQTPVIEHLAANYGNRVAFAALDVDQHQDIAKEFGIMSIPALLILKNGHPVERVVGFHPEGALKKYLDKKLDEVDASSEPED</sequence>
<keyword evidence="3" id="KW-0813">Transport</keyword>
<dbReference type="InterPro" id="IPR036249">
    <property type="entry name" value="Thioredoxin-like_sf"/>
</dbReference>
<feature type="site" description="Deprotonates C-terminal active site Cys" evidence="9">
    <location>
        <position position="23"/>
    </location>
</feature>
<comment type="caution">
    <text evidence="12">The sequence shown here is derived from an EMBL/GenBank/DDBJ whole genome shotgun (WGS) entry which is preliminary data.</text>
</comment>
<evidence type="ECO:0000256" key="4">
    <source>
        <dbReference type="ARBA" id="ARBA00022982"/>
    </source>
</evidence>
<evidence type="ECO:0000256" key="9">
    <source>
        <dbReference type="PIRSR" id="PIRSR000077-1"/>
    </source>
</evidence>
<evidence type="ECO:0000256" key="3">
    <source>
        <dbReference type="ARBA" id="ARBA00022448"/>
    </source>
</evidence>
<evidence type="ECO:0000256" key="10">
    <source>
        <dbReference type="PIRSR" id="PIRSR000077-4"/>
    </source>
</evidence>
<dbReference type="Pfam" id="PF00085">
    <property type="entry name" value="Thioredoxin"/>
    <property type="match status" value="1"/>
</dbReference>
<dbReference type="GO" id="GO:0015035">
    <property type="term" value="F:protein-disulfide reductase activity"/>
    <property type="evidence" value="ECO:0007669"/>
    <property type="project" value="UniProtKB-UniRule"/>
</dbReference>
<dbReference type="GO" id="GO:0045454">
    <property type="term" value="P:cell redox homeostasis"/>
    <property type="evidence" value="ECO:0007669"/>
    <property type="project" value="TreeGrafter"/>
</dbReference>
<evidence type="ECO:0000256" key="2">
    <source>
        <dbReference type="ARBA" id="ARBA00020570"/>
    </source>
</evidence>
<protein>
    <recommendedName>
        <fullName evidence="2 7">Thioredoxin</fullName>
    </recommendedName>
</protein>
<dbReference type="InterPro" id="IPR017937">
    <property type="entry name" value="Thioredoxin_CS"/>
</dbReference>
<accession>A0A2V1MZF4</accession>
<evidence type="ECO:0000256" key="7">
    <source>
        <dbReference type="NCBIfam" id="TIGR01068"/>
    </source>
</evidence>
<feature type="active site" description="Nucleophile" evidence="9">
    <location>
        <position position="32"/>
    </location>
</feature>
<evidence type="ECO:0000256" key="8">
    <source>
        <dbReference type="PIRNR" id="PIRNR000077"/>
    </source>
</evidence>
<dbReference type="AlphaFoldDB" id="A0A2V1MZF4"/>
<evidence type="ECO:0000259" key="11">
    <source>
        <dbReference type="PROSITE" id="PS51352"/>
    </source>
</evidence>
<dbReference type="OrthoDB" id="9790390at2"/>
<name>A0A2V1MZF4_9LACO</name>
<dbReference type="CDD" id="cd02947">
    <property type="entry name" value="TRX_family"/>
    <property type="match status" value="1"/>
</dbReference>
<feature type="active site" description="Nucleophile" evidence="9">
    <location>
        <position position="29"/>
    </location>
</feature>
<comment type="similarity">
    <text evidence="1 8">Belongs to the thioredoxin family.</text>
</comment>
<reference evidence="12 13" key="1">
    <citation type="journal article" date="2018" name="Int. J. Syst. Evol. Microbiol.">
        <title>Lactobacillus bambusae sp. nov., isolated from a traditional fermented Ma-bamboo shoots of Taiwan.</title>
        <authorList>
            <person name="Wang L.-T."/>
        </authorList>
    </citation>
    <scope>NUCLEOTIDE SEQUENCE [LARGE SCALE GENOMIC DNA]</scope>
    <source>
        <strain evidence="12 13">BS-W1</strain>
    </source>
</reference>
<evidence type="ECO:0000256" key="5">
    <source>
        <dbReference type="ARBA" id="ARBA00023157"/>
    </source>
</evidence>
<gene>
    <name evidence="12" type="primary">trxA</name>
    <name evidence="12" type="ORF">DCM90_04465</name>
</gene>
<evidence type="ECO:0000256" key="1">
    <source>
        <dbReference type="ARBA" id="ARBA00008987"/>
    </source>
</evidence>
<feature type="domain" description="Thioredoxin" evidence="11">
    <location>
        <begin position="1"/>
        <end position="105"/>
    </location>
</feature>
<proteinExistence type="inferred from homology"/>
<dbReference type="PIRSF" id="PIRSF000077">
    <property type="entry name" value="Thioredoxin"/>
    <property type="match status" value="1"/>
</dbReference>
<dbReference type="RefSeq" id="WP_109250139.1">
    <property type="nucleotide sequence ID" value="NZ_QCXQ01000002.1"/>
</dbReference>
<dbReference type="InterPro" id="IPR005746">
    <property type="entry name" value="Thioredoxin"/>
</dbReference>
<keyword evidence="13" id="KW-1185">Reference proteome</keyword>
<dbReference type="InterPro" id="IPR013766">
    <property type="entry name" value="Thioredoxin_domain"/>
</dbReference>
<dbReference type="PANTHER" id="PTHR45663">
    <property type="entry name" value="GEO12009P1"/>
    <property type="match status" value="1"/>
</dbReference>
<keyword evidence="6 10" id="KW-0676">Redox-active center</keyword>
<dbReference type="Gene3D" id="3.40.30.10">
    <property type="entry name" value="Glutaredoxin"/>
    <property type="match status" value="1"/>
</dbReference>
<keyword evidence="5 10" id="KW-1015">Disulfide bond</keyword>
<evidence type="ECO:0000313" key="13">
    <source>
        <dbReference type="Proteomes" id="UP000245080"/>
    </source>
</evidence>
<dbReference type="EMBL" id="QCXQ01000002">
    <property type="protein sequence ID" value="PWG00192.1"/>
    <property type="molecule type" value="Genomic_DNA"/>
</dbReference>
<dbReference type="SUPFAM" id="SSF52833">
    <property type="entry name" value="Thioredoxin-like"/>
    <property type="match status" value="1"/>
</dbReference>
<dbReference type="PROSITE" id="PS00194">
    <property type="entry name" value="THIOREDOXIN_1"/>
    <property type="match status" value="1"/>
</dbReference>
<dbReference type="PROSITE" id="PS51352">
    <property type="entry name" value="THIOREDOXIN_2"/>
    <property type="match status" value="1"/>
</dbReference>
<keyword evidence="4" id="KW-0249">Electron transport</keyword>
<dbReference type="FunFam" id="3.40.30.10:FF:000001">
    <property type="entry name" value="Thioredoxin"/>
    <property type="match status" value="1"/>
</dbReference>
<dbReference type="Proteomes" id="UP000245080">
    <property type="component" value="Unassembled WGS sequence"/>
</dbReference>
<evidence type="ECO:0000313" key="12">
    <source>
        <dbReference type="EMBL" id="PWG00192.1"/>
    </source>
</evidence>
<feature type="site" description="Contributes to redox potential value" evidence="9">
    <location>
        <position position="31"/>
    </location>
</feature>
<dbReference type="PANTHER" id="PTHR45663:SF11">
    <property type="entry name" value="GEO12009P1"/>
    <property type="match status" value="1"/>
</dbReference>
<dbReference type="PRINTS" id="PR00421">
    <property type="entry name" value="THIOREDOXIN"/>
</dbReference>
<dbReference type="GO" id="GO:0005829">
    <property type="term" value="C:cytosol"/>
    <property type="evidence" value="ECO:0007669"/>
    <property type="project" value="TreeGrafter"/>
</dbReference>
<evidence type="ECO:0000256" key="6">
    <source>
        <dbReference type="ARBA" id="ARBA00023284"/>
    </source>
</evidence>
<feature type="site" description="Contributes to redox potential value" evidence="9">
    <location>
        <position position="30"/>
    </location>
</feature>